<evidence type="ECO:0000256" key="4">
    <source>
        <dbReference type="ARBA" id="ARBA00023242"/>
    </source>
</evidence>
<organism evidence="7">
    <name type="scientific">Oryza sativa subsp. indica</name>
    <name type="common">Rice</name>
    <dbReference type="NCBI Taxonomy" id="39946"/>
    <lineage>
        <taxon>Eukaryota</taxon>
        <taxon>Viridiplantae</taxon>
        <taxon>Streptophyta</taxon>
        <taxon>Embryophyta</taxon>
        <taxon>Tracheophyta</taxon>
        <taxon>Spermatophyta</taxon>
        <taxon>Magnoliopsida</taxon>
        <taxon>Liliopsida</taxon>
        <taxon>Poales</taxon>
        <taxon>Poaceae</taxon>
        <taxon>BOP clade</taxon>
        <taxon>Oryzoideae</taxon>
        <taxon>Oryzeae</taxon>
        <taxon>Oryzinae</taxon>
        <taxon>Oryza</taxon>
        <taxon>Oryza sativa</taxon>
    </lineage>
</organism>
<feature type="compositionally biased region" description="Acidic residues" evidence="5">
    <location>
        <begin position="573"/>
        <end position="587"/>
    </location>
</feature>
<dbReference type="Gene3D" id="2.130.10.10">
    <property type="entry name" value="YVTN repeat-like/Quinoprotein amine dehydrogenase"/>
    <property type="match status" value="1"/>
</dbReference>
<feature type="domain" description="WPP" evidence="6">
    <location>
        <begin position="14"/>
        <end position="107"/>
    </location>
</feature>
<dbReference type="SUPFAM" id="SSF52047">
    <property type="entry name" value="RNI-like"/>
    <property type="match status" value="1"/>
</dbReference>
<proteinExistence type="predicted"/>
<dbReference type="GO" id="GO:0005737">
    <property type="term" value="C:cytoplasm"/>
    <property type="evidence" value="ECO:0007669"/>
    <property type="project" value="UniProtKB-SubCell"/>
</dbReference>
<dbReference type="AlphaFoldDB" id="Q9XEN1"/>
<dbReference type="InterPro" id="IPR038214">
    <property type="entry name" value="WPP_sf"/>
</dbReference>
<evidence type="ECO:0000256" key="2">
    <source>
        <dbReference type="ARBA" id="ARBA00004496"/>
    </source>
</evidence>
<comment type="subcellular location">
    <subcellularLocation>
        <location evidence="2">Cytoplasm</location>
    </subcellularLocation>
    <subcellularLocation>
        <location evidence="1">Nucleus</location>
    </subcellularLocation>
</comment>
<dbReference type="PIR" id="T52067">
    <property type="entry name" value="T52067"/>
</dbReference>
<evidence type="ECO:0000256" key="1">
    <source>
        <dbReference type="ARBA" id="ARBA00004123"/>
    </source>
</evidence>
<dbReference type="InterPro" id="IPR045203">
    <property type="entry name" value="RanGAP1/2"/>
</dbReference>
<evidence type="ECO:0000256" key="3">
    <source>
        <dbReference type="ARBA" id="ARBA00022490"/>
    </source>
</evidence>
<dbReference type="InterPro" id="IPR032675">
    <property type="entry name" value="LRR_dom_sf"/>
</dbReference>
<feature type="compositionally biased region" description="Gly residues" evidence="5">
    <location>
        <begin position="557"/>
        <end position="566"/>
    </location>
</feature>
<dbReference type="SMR" id="Q9XEN1"/>
<dbReference type="PANTHER" id="PTHR46761:SF2">
    <property type="entry name" value="RAN GTPASE-ACTIVATING PROTEIN 1"/>
    <property type="match status" value="1"/>
</dbReference>
<dbReference type="InterPro" id="IPR025265">
    <property type="entry name" value="WPP_dom"/>
</dbReference>
<dbReference type="GO" id="GO:0005634">
    <property type="term" value="C:nucleus"/>
    <property type="evidence" value="ECO:0007669"/>
    <property type="project" value="UniProtKB-SubCell"/>
</dbReference>
<dbReference type="PANTHER" id="PTHR46761">
    <property type="entry name" value="RAN GTPASE-ACTIVATING PROTEIN 1"/>
    <property type="match status" value="1"/>
</dbReference>
<dbReference type="EMBL" id="AF111710">
    <property type="protein sequence ID" value="AAD27557.1"/>
    <property type="molecule type" value="Genomic_DNA"/>
</dbReference>
<dbReference type="SMART" id="SM00368">
    <property type="entry name" value="LRR_RI"/>
    <property type="match status" value="10"/>
</dbReference>
<dbReference type="SUPFAM" id="SSF82171">
    <property type="entry name" value="DPP6 N-terminal domain-like"/>
    <property type="match status" value="1"/>
</dbReference>
<protein>
    <recommendedName>
        <fullName evidence="6">WPP domain-containing protein</fullName>
    </recommendedName>
</protein>
<dbReference type="Pfam" id="PF13943">
    <property type="entry name" value="WPP"/>
    <property type="match status" value="1"/>
</dbReference>
<dbReference type="InterPro" id="IPR001611">
    <property type="entry name" value="Leu-rich_rpt"/>
</dbReference>
<name>Q9XEN1_ORYSI</name>
<feature type="compositionally biased region" description="Acidic residues" evidence="5">
    <location>
        <begin position="507"/>
        <end position="528"/>
    </location>
</feature>
<feature type="region of interest" description="Disordered" evidence="5">
    <location>
        <begin position="499"/>
        <end position="626"/>
    </location>
</feature>
<accession>Q9XEN1</accession>
<evidence type="ECO:0000313" key="7">
    <source>
        <dbReference type="EMBL" id="AAD27557.1"/>
    </source>
</evidence>
<keyword evidence="4" id="KW-0539">Nucleus</keyword>
<dbReference type="Gene3D" id="3.80.10.10">
    <property type="entry name" value="Ribonuclease Inhibitor"/>
    <property type="match status" value="2"/>
</dbReference>
<dbReference type="GO" id="GO:0005096">
    <property type="term" value="F:GTPase activator activity"/>
    <property type="evidence" value="ECO:0007669"/>
    <property type="project" value="InterPro"/>
</dbReference>
<evidence type="ECO:0000259" key="6">
    <source>
        <dbReference type="Pfam" id="PF13943"/>
    </source>
</evidence>
<dbReference type="InterPro" id="IPR015943">
    <property type="entry name" value="WD40/YVTN_repeat-like_dom_sf"/>
</dbReference>
<sequence length="789" mass="86603">MDSTKQDFQPRTFSIKLWPPSESTRLMLVERMTKNLSTESIFSRKYGLLGKEEAHDNAKRIEEVCFASADEHFKEEPDGDGSSAVQLYAKETSKLMLEVLKRGPRTTVEPEVPVADTPLEPADSVFDISGGKRAFIEADEAKELLSPLIKPGNAYKRICFSNRSFGIGAANVAGPILESIKKQLTEVDISDFVAGRPEDEALDVMRIFSKALEGAVLRYLNISDNALGEKGVRAFEELLKSQDNLEELYVMNDGISEEAAQALSELIPSTEKLKILHFHNNMTGDEGAMFIAEMVKRSPNLESFRCSATRIGSDGGVALAEALGTCTRLKKLDLRDNLFGVEAGLALSKTLSKLPDLVELYLSDLNLENKGTVAIINTLKQSAPQLEVLEMAGNEINAKASQALAECLTAMQSLKKLTLAENELKDDGAVVIAKSLEDGHQDLKELDVSTNMLQRVGARCFAQAIANKPGFVQLNINGNFISDEGIDEVKDILKSGENSVEVLGPLDENDPEGEAEDDEEEEEEEEDDDQRRGLRHRSPHPHPPPPLAITLQQIGNLAGGGGGGAGKRADTGDEREEEEEEEGEDGGDAVAARRRDRPRDGHRRGIHRLRWEDKLPRLPPQGGSPRHLQRGRLHTPLQHHQRHFYLCSVSPGASCSLDLHIVRSLQYVDARVGPFDTFLVGGDTAEVSDIKFSNDGKSMLLTTTNNHIYVLDAYGGDKRCGFSLESSPNVATEAAFTPDGQYVISDCLLEQSHRSYHCFEVGSPSSNVCNCVNCPNFLDSQQFQFELGA</sequence>
<dbReference type="Gene3D" id="1.10.246.200">
    <property type="entry name" value="WPP domain"/>
    <property type="match status" value="1"/>
</dbReference>
<evidence type="ECO:0000256" key="5">
    <source>
        <dbReference type="SAM" id="MobiDB-lite"/>
    </source>
</evidence>
<dbReference type="Pfam" id="PF13516">
    <property type="entry name" value="LRR_6"/>
    <property type="match status" value="2"/>
</dbReference>
<keyword evidence="3" id="KW-0963">Cytoplasm</keyword>
<reference evidence="7" key="1">
    <citation type="submission" date="1998-12" db="EMBL/GenBank/DDBJ databases">
        <title>Analysis of a gene-dense region in Oryza sativa.</title>
        <authorList>
            <person name="Llaca V."/>
            <person name="Lou A."/>
            <person name="Young S."/>
            <person name="Messing J."/>
        </authorList>
    </citation>
    <scope>NUCLEOTIDE SEQUENCE</scope>
</reference>